<proteinExistence type="predicted"/>
<dbReference type="Proteomes" id="UP001589575">
    <property type="component" value="Unassembled WGS sequence"/>
</dbReference>
<accession>A0ABV5FTX5</accession>
<feature type="region of interest" description="Disordered" evidence="1">
    <location>
        <begin position="1"/>
        <end position="68"/>
    </location>
</feature>
<organism evidence="2 3">
    <name type="scientific">Citricoccus parietis</name>
    <dbReference type="NCBI Taxonomy" id="592307"/>
    <lineage>
        <taxon>Bacteria</taxon>
        <taxon>Bacillati</taxon>
        <taxon>Actinomycetota</taxon>
        <taxon>Actinomycetes</taxon>
        <taxon>Micrococcales</taxon>
        <taxon>Micrococcaceae</taxon>
        <taxon>Citricoccus</taxon>
    </lineage>
</organism>
<gene>
    <name evidence="2" type="ORF">ACFFX0_02525</name>
</gene>
<comment type="caution">
    <text evidence="2">The sequence shown here is derived from an EMBL/GenBank/DDBJ whole genome shotgun (WGS) entry which is preliminary data.</text>
</comment>
<evidence type="ECO:0000313" key="3">
    <source>
        <dbReference type="Proteomes" id="UP001589575"/>
    </source>
</evidence>
<protein>
    <submittedName>
        <fullName evidence="2">Uncharacterized protein</fullName>
    </submittedName>
</protein>
<dbReference type="EMBL" id="JBHMFI010000001">
    <property type="protein sequence ID" value="MFB9070126.1"/>
    <property type="molecule type" value="Genomic_DNA"/>
</dbReference>
<reference evidence="2 3" key="1">
    <citation type="submission" date="2024-09" db="EMBL/GenBank/DDBJ databases">
        <authorList>
            <person name="Sun Q."/>
            <person name="Mori K."/>
        </authorList>
    </citation>
    <scope>NUCLEOTIDE SEQUENCE [LARGE SCALE GENOMIC DNA]</scope>
    <source>
        <strain evidence="2 3">CCM 7609</strain>
    </source>
</reference>
<evidence type="ECO:0000256" key="1">
    <source>
        <dbReference type="SAM" id="MobiDB-lite"/>
    </source>
</evidence>
<sequence length="68" mass="7038">MSRGAANRPRAERNSRFTGGGRVVRWTGPCAQPNGPPAVAIDSVGGVQRGEGGREVEQPQPGGPGETR</sequence>
<name>A0ABV5FTX5_9MICC</name>
<evidence type="ECO:0000313" key="2">
    <source>
        <dbReference type="EMBL" id="MFB9070126.1"/>
    </source>
</evidence>
<keyword evidence="3" id="KW-1185">Reference proteome</keyword>